<name>A0ACA9NKV3_9GLOM</name>
<protein>
    <submittedName>
        <fullName evidence="1">4749_t:CDS:1</fullName>
    </submittedName>
</protein>
<accession>A0ACA9NKV3</accession>
<feature type="non-terminal residue" evidence="1">
    <location>
        <position position="1"/>
    </location>
</feature>
<gene>
    <name evidence="1" type="ORF">SCALOS_LOCUS8856</name>
</gene>
<proteinExistence type="predicted"/>
<organism evidence="1 2">
    <name type="scientific">Scutellospora calospora</name>
    <dbReference type="NCBI Taxonomy" id="85575"/>
    <lineage>
        <taxon>Eukaryota</taxon>
        <taxon>Fungi</taxon>
        <taxon>Fungi incertae sedis</taxon>
        <taxon>Mucoromycota</taxon>
        <taxon>Glomeromycotina</taxon>
        <taxon>Glomeromycetes</taxon>
        <taxon>Diversisporales</taxon>
        <taxon>Gigasporaceae</taxon>
        <taxon>Scutellospora</taxon>
    </lineage>
</organism>
<comment type="caution">
    <text evidence="1">The sequence shown here is derived from an EMBL/GenBank/DDBJ whole genome shotgun (WGS) entry which is preliminary data.</text>
</comment>
<evidence type="ECO:0000313" key="1">
    <source>
        <dbReference type="EMBL" id="CAG8656285.1"/>
    </source>
</evidence>
<dbReference type="Proteomes" id="UP000789860">
    <property type="component" value="Unassembled WGS sequence"/>
</dbReference>
<evidence type="ECO:0000313" key="2">
    <source>
        <dbReference type="Proteomes" id="UP000789860"/>
    </source>
</evidence>
<reference evidence="1" key="1">
    <citation type="submission" date="2021-06" db="EMBL/GenBank/DDBJ databases">
        <authorList>
            <person name="Kallberg Y."/>
            <person name="Tangrot J."/>
            <person name="Rosling A."/>
        </authorList>
    </citation>
    <scope>NUCLEOTIDE SEQUENCE</scope>
    <source>
        <strain evidence="1">AU212A</strain>
    </source>
</reference>
<dbReference type="EMBL" id="CAJVPM010025079">
    <property type="protein sequence ID" value="CAG8656285.1"/>
    <property type="molecule type" value="Genomic_DNA"/>
</dbReference>
<feature type="non-terminal residue" evidence="1">
    <location>
        <position position="50"/>
    </location>
</feature>
<keyword evidence="2" id="KW-1185">Reference proteome</keyword>
<sequence length="50" mass="5575">EIVATTPPISTLEVKATYSLGAIHVLPMRITGKTTSKKSYWKEVIEESRI</sequence>